<evidence type="ECO:0000313" key="1">
    <source>
        <dbReference type="EMBL" id="RGB79683.1"/>
    </source>
</evidence>
<protein>
    <submittedName>
        <fullName evidence="1">Uncharacterized protein</fullName>
    </submittedName>
</protein>
<dbReference type="AlphaFoldDB" id="A0A3E2TMS1"/>
<sequence>MIWIMIYYFEIQIDNSLTYCNYKLDDYFVNEEFELVKETEWTESEQNFVKKMEENSLDLYSKLGIEAEVANTDLTVSNEKQYCSVKMLRTLDGCSWLDAGGEPVCDTIQIAEPGINVLSVAEQYTTKDVKEASVLSIDEIMQIIDDGVKNGNIHTYIMEEKGFDYTIQSIRMGYMTQIEDGAMHFFPVWYFQCKLGEKGITLLALDARNGAVIYMG</sequence>
<dbReference type="Proteomes" id="UP000260773">
    <property type="component" value="Unassembled WGS sequence"/>
</dbReference>
<proteinExistence type="predicted"/>
<dbReference type="EMBL" id="QVEP01000021">
    <property type="protein sequence ID" value="RGB79683.1"/>
    <property type="molecule type" value="Genomic_DNA"/>
</dbReference>
<organism evidence="1 2">
    <name type="scientific">Coprococcus catus</name>
    <dbReference type="NCBI Taxonomy" id="116085"/>
    <lineage>
        <taxon>Bacteria</taxon>
        <taxon>Bacillati</taxon>
        <taxon>Bacillota</taxon>
        <taxon>Clostridia</taxon>
        <taxon>Lachnospirales</taxon>
        <taxon>Lachnospiraceae</taxon>
        <taxon>Coprococcus</taxon>
    </lineage>
</organism>
<comment type="caution">
    <text evidence="1">The sequence shown here is derived from an EMBL/GenBank/DDBJ whole genome shotgun (WGS) entry which is preliminary data.</text>
</comment>
<gene>
    <name evidence="1" type="ORF">DW070_09555</name>
</gene>
<evidence type="ECO:0000313" key="2">
    <source>
        <dbReference type="Proteomes" id="UP000260773"/>
    </source>
</evidence>
<name>A0A3E2TMS1_9FIRM</name>
<reference evidence="1 2" key="1">
    <citation type="submission" date="2018-08" db="EMBL/GenBank/DDBJ databases">
        <title>A genome reference for cultivated species of the human gut microbiota.</title>
        <authorList>
            <person name="Zou Y."/>
            <person name="Xue W."/>
            <person name="Luo G."/>
        </authorList>
    </citation>
    <scope>NUCLEOTIDE SEQUENCE [LARGE SCALE GENOMIC DNA]</scope>
    <source>
        <strain evidence="1 2">AF45-17</strain>
    </source>
</reference>
<accession>A0A3E2TMS1</accession>